<evidence type="ECO:0000313" key="2">
    <source>
        <dbReference type="EMBL" id="GLX70265.1"/>
    </source>
</evidence>
<feature type="transmembrane region" description="Helical" evidence="1">
    <location>
        <begin position="12"/>
        <end position="31"/>
    </location>
</feature>
<accession>A0ABQ6GJ53</accession>
<reference evidence="2 3" key="1">
    <citation type="submission" date="2023-03" db="EMBL/GenBank/DDBJ databases">
        <title>Draft genome sequence of the bacteria which degrade cell wall of Tricholomamatutake.</title>
        <authorList>
            <person name="Konishi Y."/>
            <person name="Fukuta Y."/>
            <person name="Shirasaka N."/>
        </authorList>
    </citation>
    <scope>NUCLEOTIDE SEQUENCE [LARGE SCALE GENOMIC DNA]</scope>
    <source>
        <strain evidence="3">mu1</strain>
    </source>
</reference>
<proteinExistence type="predicted"/>
<comment type="caution">
    <text evidence="2">The sequence shown here is derived from an EMBL/GenBank/DDBJ whole genome shotgun (WGS) entry which is preliminary data.</text>
</comment>
<keyword evidence="1" id="KW-1133">Transmembrane helix</keyword>
<organism evidence="2 3">
    <name type="scientific">Paenibacillus glycanilyticus</name>
    <dbReference type="NCBI Taxonomy" id="126569"/>
    <lineage>
        <taxon>Bacteria</taxon>
        <taxon>Bacillati</taxon>
        <taxon>Bacillota</taxon>
        <taxon>Bacilli</taxon>
        <taxon>Bacillales</taxon>
        <taxon>Paenibacillaceae</taxon>
        <taxon>Paenibacillus</taxon>
    </lineage>
</organism>
<gene>
    <name evidence="2" type="ORF">MU1_46110</name>
</gene>
<keyword evidence="1" id="KW-0812">Transmembrane</keyword>
<keyword evidence="3" id="KW-1185">Reference proteome</keyword>
<evidence type="ECO:0000256" key="1">
    <source>
        <dbReference type="SAM" id="Phobius"/>
    </source>
</evidence>
<protein>
    <submittedName>
        <fullName evidence="2">Uncharacterized protein</fullName>
    </submittedName>
</protein>
<dbReference type="RefSeq" id="WP_284241027.1">
    <property type="nucleotide sequence ID" value="NZ_BSSQ01000018.1"/>
</dbReference>
<dbReference type="EMBL" id="BSSQ01000018">
    <property type="protein sequence ID" value="GLX70265.1"/>
    <property type="molecule type" value="Genomic_DNA"/>
</dbReference>
<keyword evidence="1" id="KW-0472">Membrane</keyword>
<evidence type="ECO:0000313" key="3">
    <source>
        <dbReference type="Proteomes" id="UP001157114"/>
    </source>
</evidence>
<sequence length="154" mass="17309">MDNQPFKHMVRTPSGVKSIFAITGFCLLFVIAEMRGSEESTAVQAVAIALFCLCAAGLLWSIYRAAKKPIALCLQEDAILINGRTITAREIEVIMLRRDSVHPIIGIKPYGASVVPVRNCFRYADEEDRGFADLAEWAMRNNVKVDNNIFFRWL</sequence>
<name>A0ABQ6GJ53_9BACL</name>
<feature type="transmembrane region" description="Helical" evidence="1">
    <location>
        <begin position="43"/>
        <end position="63"/>
    </location>
</feature>
<dbReference type="Proteomes" id="UP001157114">
    <property type="component" value="Unassembled WGS sequence"/>
</dbReference>